<sequence>MALWHLLLIAMLGLQVLASPLDNTPNDPTVPRCFESQEVKQVECADALSKIIYDKDILNKLEKRVSAASGSCLIKIYIQNQAVVTKQQITDTVSKILSTCKSGHVHIKDNEGVDVVVSQRLGTQSPYYPDFPLEKPFCFPDSKVSKQDCLEAYNQFPVDNQGQLINPDTKSLAYQFHLRVNSCRINIYTTDGTNVLVKKQDALAIVNNMINTCDSQEGAVIIKGAEGPNGRVAIMTGK</sequence>
<feature type="signal peptide" evidence="1">
    <location>
        <begin position="1"/>
        <end position="18"/>
    </location>
</feature>
<reference evidence="3" key="2">
    <citation type="journal article" date="2011" name="Proc. Natl. Acad. Sci. U.S.A.">
        <title>Obligate biotrophy features unraveled by the genomic analysis of rust fungi.</title>
        <authorList>
            <person name="Duplessis S."/>
            <person name="Cuomo C.A."/>
            <person name="Lin Y.-C."/>
            <person name="Aerts A."/>
            <person name="Tisserant E."/>
            <person name="Veneault-Fourrey C."/>
            <person name="Joly D.L."/>
            <person name="Hacquard S."/>
            <person name="Amselem J."/>
            <person name="Cantarel B.L."/>
            <person name="Chiu R."/>
            <person name="Coutinho P.M."/>
            <person name="Feau N."/>
            <person name="Field M."/>
            <person name="Frey P."/>
            <person name="Gelhaye E."/>
            <person name="Goldberg J."/>
            <person name="Grabherr M.G."/>
            <person name="Kodira C.D."/>
            <person name="Kohler A."/>
            <person name="Kuees U."/>
            <person name="Lindquist E.A."/>
            <person name="Lucas S.M."/>
            <person name="Mago R."/>
            <person name="Mauceli E."/>
            <person name="Morin E."/>
            <person name="Murat C."/>
            <person name="Pangilinan J.L."/>
            <person name="Park R."/>
            <person name="Pearson M."/>
            <person name="Quesneville H."/>
            <person name="Rouhier N."/>
            <person name="Sakthikumar S."/>
            <person name="Salamov A.A."/>
            <person name="Schmutz J."/>
            <person name="Selles B."/>
            <person name="Shapiro H."/>
            <person name="Tanguay P."/>
            <person name="Tuskan G.A."/>
            <person name="Henrissat B."/>
            <person name="Van de Peer Y."/>
            <person name="Rouze P."/>
            <person name="Ellis J.G."/>
            <person name="Dodds P.N."/>
            <person name="Schein J.E."/>
            <person name="Zhong S."/>
            <person name="Hamelin R.C."/>
            <person name="Grigoriev I.V."/>
            <person name="Szabo L.J."/>
            <person name="Martin F."/>
        </authorList>
    </citation>
    <scope>NUCLEOTIDE SEQUENCE [LARGE SCALE GENOMIC DNA]</scope>
    <source>
        <strain evidence="3">CRL 75-36-700-3 / race SCCL</strain>
    </source>
</reference>
<accession>E3KZT0</accession>
<dbReference type="VEuPathDB" id="FungiDB:PGTG_15767"/>
<dbReference type="InParanoid" id="E3KZT0"/>
<evidence type="ECO:0000313" key="2">
    <source>
        <dbReference type="EMBL" id="EFP89811.2"/>
    </source>
</evidence>
<evidence type="ECO:0000256" key="1">
    <source>
        <dbReference type="SAM" id="SignalP"/>
    </source>
</evidence>
<organism evidence="2 3">
    <name type="scientific">Puccinia graminis f. sp. tritici (strain CRL 75-36-700-3 / race SCCL)</name>
    <name type="common">Black stem rust fungus</name>
    <dbReference type="NCBI Taxonomy" id="418459"/>
    <lineage>
        <taxon>Eukaryota</taxon>
        <taxon>Fungi</taxon>
        <taxon>Dikarya</taxon>
        <taxon>Basidiomycota</taxon>
        <taxon>Pucciniomycotina</taxon>
        <taxon>Pucciniomycetes</taxon>
        <taxon>Pucciniales</taxon>
        <taxon>Pucciniaceae</taxon>
        <taxon>Puccinia</taxon>
    </lineage>
</organism>
<protein>
    <submittedName>
        <fullName evidence="2">Uncharacterized protein</fullName>
    </submittedName>
</protein>
<reference key="1">
    <citation type="submission" date="2007-01" db="EMBL/GenBank/DDBJ databases">
        <title>The Genome Sequence of Puccinia graminis f. sp. tritici Strain CRL 75-36-700-3.</title>
        <authorList>
            <consortium name="The Broad Institute Genome Sequencing Platform"/>
            <person name="Birren B."/>
            <person name="Lander E."/>
            <person name="Galagan J."/>
            <person name="Nusbaum C."/>
            <person name="Devon K."/>
            <person name="Cuomo C."/>
            <person name="Jaffe D."/>
            <person name="Butler J."/>
            <person name="Alvarez P."/>
            <person name="Gnerre S."/>
            <person name="Grabherr M."/>
            <person name="Mauceli E."/>
            <person name="Brockman W."/>
            <person name="Young S."/>
            <person name="LaButti K."/>
            <person name="Sykes S."/>
            <person name="DeCaprio D."/>
            <person name="Crawford M."/>
            <person name="Koehrsen M."/>
            <person name="Engels R."/>
            <person name="Montgomery P."/>
            <person name="Pearson M."/>
            <person name="Howarth C."/>
            <person name="Larson L."/>
            <person name="White J."/>
            <person name="Zeng Q."/>
            <person name="Kodira C."/>
            <person name="Yandava C."/>
            <person name="Alvarado L."/>
            <person name="O'Leary S."/>
            <person name="Szabo L."/>
            <person name="Dean R."/>
            <person name="Schein J."/>
        </authorList>
    </citation>
    <scope>NUCLEOTIDE SEQUENCE</scope>
    <source>
        <strain>CRL 75-36-700-3</strain>
    </source>
</reference>
<feature type="chain" id="PRO_5003174277" evidence="1">
    <location>
        <begin position="19"/>
        <end position="238"/>
    </location>
</feature>
<dbReference type="GeneID" id="10545542"/>
<dbReference type="EMBL" id="DS178326">
    <property type="protein sequence ID" value="EFP89811.2"/>
    <property type="molecule type" value="Genomic_DNA"/>
</dbReference>
<proteinExistence type="predicted"/>
<keyword evidence="3" id="KW-1185">Reference proteome</keyword>
<keyword evidence="1" id="KW-0732">Signal</keyword>
<dbReference type="Proteomes" id="UP000008783">
    <property type="component" value="Unassembled WGS sequence"/>
</dbReference>
<dbReference type="OrthoDB" id="10273368at2759"/>
<dbReference type="RefSeq" id="XP_003334230.2">
    <property type="nucleotide sequence ID" value="XM_003334182.2"/>
</dbReference>
<dbReference type="HOGENOM" id="CLU_095050_1_0_1"/>
<name>E3KZT0_PUCGT</name>
<evidence type="ECO:0000313" key="3">
    <source>
        <dbReference type="Proteomes" id="UP000008783"/>
    </source>
</evidence>
<gene>
    <name evidence="2" type="ORF">PGTG_15767</name>
</gene>
<dbReference type="AlphaFoldDB" id="E3KZT0"/>
<dbReference type="KEGG" id="pgr:PGTG_15767"/>